<accession>A0A1I5KJ41</accession>
<dbReference type="InterPro" id="IPR036457">
    <property type="entry name" value="PPM-type-like_dom_sf"/>
</dbReference>
<dbReference type="EMBL" id="FOVR01000014">
    <property type="protein sequence ID" value="SFO85012.1"/>
    <property type="molecule type" value="Genomic_DNA"/>
</dbReference>
<dbReference type="PANTHER" id="PTHR47992">
    <property type="entry name" value="PROTEIN PHOSPHATASE"/>
    <property type="match status" value="1"/>
</dbReference>
<dbReference type="RefSeq" id="WP_090075031.1">
    <property type="nucleotide sequence ID" value="NZ_FOVR01000014.1"/>
</dbReference>
<gene>
    <name evidence="2" type="ORF">SAMN04488056_11433</name>
</gene>
<dbReference type="PROSITE" id="PS51746">
    <property type="entry name" value="PPM_2"/>
    <property type="match status" value="1"/>
</dbReference>
<feature type="domain" description="PPM-type phosphatase" evidence="1">
    <location>
        <begin position="11"/>
        <end position="245"/>
    </location>
</feature>
<evidence type="ECO:0000313" key="2">
    <source>
        <dbReference type="EMBL" id="SFO85012.1"/>
    </source>
</evidence>
<sequence>MTDTYSPPEQTTRKSSAITHTGLVRKVNEDAILSRPELDLWAISDGMGGHVAGDFASQTVVQSLQSLADNLEPTEVMCKARQALHRAHSEIKAEATRRSIGTIGATAVILALSETNFLCLWVGDSRLYRYRDGAIEIISSDHSVVGELVEQGYLTWEEAENHPQSNQITRAVGVSDVLEIDKRRGEIRPGDRFLLCSDGLSKYASEDTLLHYLDEKPIDTVSDDLLQFALDAGAADNVSIIVVEV</sequence>
<keyword evidence="3" id="KW-1185">Reference proteome</keyword>
<dbReference type="SMART" id="SM00331">
    <property type="entry name" value="PP2C_SIG"/>
    <property type="match status" value="1"/>
</dbReference>
<evidence type="ECO:0000259" key="1">
    <source>
        <dbReference type="PROSITE" id="PS51746"/>
    </source>
</evidence>
<dbReference type="InterPro" id="IPR015655">
    <property type="entry name" value="PP2C"/>
</dbReference>
<dbReference type="SMART" id="SM00332">
    <property type="entry name" value="PP2Cc"/>
    <property type="match status" value="1"/>
</dbReference>
<dbReference type="AlphaFoldDB" id="A0A1I5KJ41"/>
<dbReference type="Proteomes" id="UP000199236">
    <property type="component" value="Unassembled WGS sequence"/>
</dbReference>
<dbReference type="OrthoDB" id="9801841at2"/>
<protein>
    <submittedName>
        <fullName evidence="2">Serine/threonine protein phosphatase Stp1</fullName>
    </submittedName>
</protein>
<dbReference type="GO" id="GO:0004722">
    <property type="term" value="F:protein serine/threonine phosphatase activity"/>
    <property type="evidence" value="ECO:0007669"/>
    <property type="project" value="InterPro"/>
</dbReference>
<dbReference type="SUPFAM" id="SSF81606">
    <property type="entry name" value="PP2C-like"/>
    <property type="match status" value="1"/>
</dbReference>
<proteinExistence type="predicted"/>
<name>A0A1I5KJ41_9HYPH</name>
<dbReference type="Pfam" id="PF13672">
    <property type="entry name" value="PP2C_2"/>
    <property type="match status" value="1"/>
</dbReference>
<reference evidence="2 3" key="1">
    <citation type="submission" date="2016-10" db="EMBL/GenBank/DDBJ databases">
        <authorList>
            <person name="de Groot N.N."/>
        </authorList>
    </citation>
    <scope>NUCLEOTIDE SEQUENCE [LARGE SCALE GENOMIC DNA]</scope>
    <source>
        <strain evidence="2 3">CGMCC 1.9157</strain>
    </source>
</reference>
<dbReference type="CDD" id="cd00143">
    <property type="entry name" value="PP2Cc"/>
    <property type="match status" value="1"/>
</dbReference>
<dbReference type="InterPro" id="IPR001932">
    <property type="entry name" value="PPM-type_phosphatase-like_dom"/>
</dbReference>
<organism evidence="2 3">
    <name type="scientific">Cohaesibacter marisflavi</name>
    <dbReference type="NCBI Taxonomy" id="655353"/>
    <lineage>
        <taxon>Bacteria</taxon>
        <taxon>Pseudomonadati</taxon>
        <taxon>Pseudomonadota</taxon>
        <taxon>Alphaproteobacteria</taxon>
        <taxon>Hyphomicrobiales</taxon>
        <taxon>Cohaesibacteraceae</taxon>
    </lineage>
</organism>
<evidence type="ECO:0000313" key="3">
    <source>
        <dbReference type="Proteomes" id="UP000199236"/>
    </source>
</evidence>
<dbReference type="STRING" id="655353.SAMN04488056_11433"/>
<dbReference type="Gene3D" id="3.60.40.10">
    <property type="entry name" value="PPM-type phosphatase domain"/>
    <property type="match status" value="1"/>
</dbReference>